<reference evidence="2" key="1">
    <citation type="submission" date="2015-07" db="EMBL/GenBank/DDBJ databases">
        <title>Nocardia seriolae U-1 whole genome shotgun sequence.</title>
        <authorList>
            <person name="Imajoh M."/>
            <person name="Fukumoto Y."/>
            <person name="Sukeda M."/>
            <person name="Yamane J."/>
            <person name="Yamasaki K."/>
            <person name="Shimizu M."/>
            <person name="Ohnishi K."/>
            <person name="Oshima S."/>
        </authorList>
    </citation>
    <scope>NUCLEOTIDE SEQUENCE [LARGE SCALE GENOMIC DNA]</scope>
    <source>
        <strain evidence="2">U-1</strain>
    </source>
</reference>
<organism evidence="1 2">
    <name type="scientific">Nocardia seriolae</name>
    <dbReference type="NCBI Taxonomy" id="37332"/>
    <lineage>
        <taxon>Bacteria</taxon>
        <taxon>Bacillati</taxon>
        <taxon>Actinomycetota</taxon>
        <taxon>Actinomycetes</taxon>
        <taxon>Mycobacteriales</taxon>
        <taxon>Nocardiaceae</taxon>
        <taxon>Nocardia</taxon>
    </lineage>
</organism>
<comment type="caution">
    <text evidence="1">The sequence shown here is derived from an EMBL/GenBank/DDBJ whole genome shotgun (WGS) entry which is preliminary data.</text>
</comment>
<keyword evidence="2" id="KW-1185">Reference proteome</keyword>
<sequence length="251" mass="27634">MSAIRSGSLRGSAGSDRYRCSAENVSYPAASLRRMGLSVSTHTLADIVEEDDDPEYRAGINEELRVINDLLAAEGLPPHREPTTRGLVSERPVVQSIPYGFLHYLRRAYARAVENPGEPLTPVADGDNPACDPAVEHLAYLFESHLLCHSDCEGYYVPVDFENIPFAESEHAVAGGLVGSSFALLRELVYVAPYLGIELDGGELSDAELERTISDVDAEDVNPFYRERETWLLLFETARVSIANKTLITFS</sequence>
<dbReference type="Proteomes" id="UP000037179">
    <property type="component" value="Unassembled WGS sequence"/>
</dbReference>
<proteinExistence type="predicted"/>
<dbReference type="AlphaFoldDB" id="A0ABC9Z5P0"/>
<reference evidence="1 2" key="2">
    <citation type="journal article" date="2016" name="Genome Announc.">
        <title>Draft Genome Sequence of Erythromycin- and Oxytetracycline-Sensitive Nocardia seriolae Strain U-1 (NBRC 110359).</title>
        <authorList>
            <person name="Imajoh M."/>
            <person name="Sukeda M."/>
            <person name="Shimizu M."/>
            <person name="Yamane J."/>
            <person name="Ohnishi K."/>
            <person name="Oshima S."/>
        </authorList>
    </citation>
    <scope>NUCLEOTIDE SEQUENCE [LARGE SCALE GENOMIC DNA]</scope>
    <source>
        <strain evidence="1 2">U-1</strain>
    </source>
</reference>
<evidence type="ECO:0000313" key="2">
    <source>
        <dbReference type="Proteomes" id="UP000037179"/>
    </source>
</evidence>
<accession>A0ABC9Z5P0</accession>
<protein>
    <submittedName>
        <fullName evidence="1">Uncharacterized protein</fullName>
    </submittedName>
</protein>
<name>A0ABC9Z5P0_9NOCA</name>
<gene>
    <name evidence="1" type="ORF">NSK11_contig00184-0006</name>
</gene>
<dbReference type="EMBL" id="BBYQ01000184">
    <property type="protein sequence ID" value="GAP32835.1"/>
    <property type="molecule type" value="Genomic_DNA"/>
</dbReference>
<evidence type="ECO:0000313" key="1">
    <source>
        <dbReference type="EMBL" id="GAP32835.1"/>
    </source>
</evidence>